<dbReference type="Proteomes" id="UP001497535">
    <property type="component" value="Unassembled WGS sequence"/>
</dbReference>
<comment type="caution">
    <text evidence="1">The sequence shown here is derived from an EMBL/GenBank/DDBJ whole genome shotgun (WGS) entry which is preliminary data.</text>
</comment>
<evidence type="ECO:0000313" key="1">
    <source>
        <dbReference type="EMBL" id="CAK5032870.1"/>
    </source>
</evidence>
<proteinExistence type="predicted"/>
<organism evidence="1 2">
    <name type="scientific">Meloidogyne enterolobii</name>
    <name type="common">Root-knot nematode worm</name>
    <name type="synonym">Meloidogyne mayaguensis</name>
    <dbReference type="NCBI Taxonomy" id="390850"/>
    <lineage>
        <taxon>Eukaryota</taxon>
        <taxon>Metazoa</taxon>
        <taxon>Ecdysozoa</taxon>
        <taxon>Nematoda</taxon>
        <taxon>Chromadorea</taxon>
        <taxon>Rhabditida</taxon>
        <taxon>Tylenchina</taxon>
        <taxon>Tylenchomorpha</taxon>
        <taxon>Tylenchoidea</taxon>
        <taxon>Meloidogynidae</taxon>
        <taxon>Meloidogyninae</taxon>
        <taxon>Meloidogyne</taxon>
    </lineage>
</organism>
<sequence length="79" mass="9341">MESVNWHGFVIFKNGKRNLELQADIFPEGFVKIHEHIIVSGFVSTSTIHSDLIRLYLHSYCLQFYIWVFNLDPTVITWK</sequence>
<gene>
    <name evidence="1" type="ORF">MENTE1834_LOCUS7986</name>
</gene>
<evidence type="ECO:0000313" key="2">
    <source>
        <dbReference type="Proteomes" id="UP001497535"/>
    </source>
</evidence>
<name>A0ACB0Y6K6_MELEN</name>
<protein>
    <submittedName>
        <fullName evidence="1">Uncharacterized protein</fullName>
    </submittedName>
</protein>
<accession>A0ACB0Y6K6</accession>
<keyword evidence="2" id="KW-1185">Reference proteome</keyword>
<dbReference type="EMBL" id="CAVMJV010000006">
    <property type="protein sequence ID" value="CAK5032870.1"/>
    <property type="molecule type" value="Genomic_DNA"/>
</dbReference>
<reference evidence="1" key="1">
    <citation type="submission" date="2023-11" db="EMBL/GenBank/DDBJ databases">
        <authorList>
            <person name="Poullet M."/>
        </authorList>
    </citation>
    <scope>NUCLEOTIDE SEQUENCE</scope>
    <source>
        <strain evidence="1">E1834</strain>
    </source>
</reference>